<dbReference type="SUPFAM" id="SSF48264">
    <property type="entry name" value="Cytochrome P450"/>
    <property type="match status" value="1"/>
</dbReference>
<dbReference type="GO" id="GO:0004497">
    <property type="term" value="F:monooxygenase activity"/>
    <property type="evidence" value="ECO:0007669"/>
    <property type="project" value="UniProtKB-KW"/>
</dbReference>
<feature type="transmembrane region" description="Helical" evidence="10">
    <location>
        <begin position="6"/>
        <end position="27"/>
    </location>
</feature>
<reference evidence="11" key="1">
    <citation type="submission" date="2019-09" db="EMBL/GenBank/DDBJ databases">
        <title>Draft genome information of white flower Hibiscus syriacus.</title>
        <authorList>
            <person name="Kim Y.-M."/>
        </authorList>
    </citation>
    <scope>NUCLEOTIDE SEQUENCE [LARGE SCALE GENOMIC DNA]</scope>
    <source>
        <strain evidence="11">YM2019G1</strain>
    </source>
</reference>
<keyword evidence="10" id="KW-0812">Transmembrane</keyword>
<evidence type="ECO:0000313" key="11">
    <source>
        <dbReference type="EMBL" id="KAE8699731.1"/>
    </source>
</evidence>
<dbReference type="CDD" id="cd11064">
    <property type="entry name" value="CYP86A"/>
    <property type="match status" value="1"/>
</dbReference>
<evidence type="ECO:0000256" key="8">
    <source>
        <dbReference type="PIRSR" id="PIRSR602401-1"/>
    </source>
</evidence>
<dbReference type="GO" id="GO:0020037">
    <property type="term" value="F:heme binding"/>
    <property type="evidence" value="ECO:0007669"/>
    <property type="project" value="InterPro"/>
</dbReference>
<evidence type="ECO:0000256" key="1">
    <source>
        <dbReference type="ARBA" id="ARBA00001971"/>
    </source>
</evidence>
<keyword evidence="4 8" id="KW-0479">Metal-binding</keyword>
<dbReference type="AlphaFoldDB" id="A0A6A3A5W0"/>
<dbReference type="InterPro" id="IPR001128">
    <property type="entry name" value="Cyt_P450"/>
</dbReference>
<dbReference type="InterPro" id="IPR002401">
    <property type="entry name" value="Cyt_P450_E_grp-I"/>
</dbReference>
<protein>
    <submittedName>
        <fullName evidence="11">Detected protein of confused Function</fullName>
    </submittedName>
</protein>
<dbReference type="InterPro" id="IPR017972">
    <property type="entry name" value="Cyt_P450_CS"/>
</dbReference>
<keyword evidence="3 8" id="KW-0349">Heme</keyword>
<evidence type="ECO:0000256" key="4">
    <source>
        <dbReference type="ARBA" id="ARBA00022723"/>
    </source>
</evidence>
<comment type="cofactor">
    <cofactor evidence="1 8">
        <name>heme</name>
        <dbReference type="ChEBI" id="CHEBI:30413"/>
    </cofactor>
</comment>
<proteinExistence type="inferred from homology"/>
<keyword evidence="12" id="KW-1185">Reference proteome</keyword>
<evidence type="ECO:0000256" key="5">
    <source>
        <dbReference type="ARBA" id="ARBA00023002"/>
    </source>
</evidence>
<keyword evidence="10" id="KW-1133">Transmembrane helix</keyword>
<evidence type="ECO:0000256" key="6">
    <source>
        <dbReference type="ARBA" id="ARBA00023004"/>
    </source>
</evidence>
<organism evidence="11 12">
    <name type="scientific">Hibiscus syriacus</name>
    <name type="common">Rose of Sharon</name>
    <dbReference type="NCBI Taxonomy" id="106335"/>
    <lineage>
        <taxon>Eukaryota</taxon>
        <taxon>Viridiplantae</taxon>
        <taxon>Streptophyta</taxon>
        <taxon>Embryophyta</taxon>
        <taxon>Tracheophyta</taxon>
        <taxon>Spermatophyta</taxon>
        <taxon>Magnoliopsida</taxon>
        <taxon>eudicotyledons</taxon>
        <taxon>Gunneridae</taxon>
        <taxon>Pentapetalae</taxon>
        <taxon>rosids</taxon>
        <taxon>malvids</taxon>
        <taxon>Malvales</taxon>
        <taxon>Malvaceae</taxon>
        <taxon>Malvoideae</taxon>
        <taxon>Hibiscus</taxon>
    </lineage>
</organism>
<gene>
    <name evidence="11" type="ORF">F3Y22_tig00110570pilonHSYRG00114</name>
</gene>
<dbReference type="Proteomes" id="UP000436088">
    <property type="component" value="Unassembled WGS sequence"/>
</dbReference>
<evidence type="ECO:0000256" key="3">
    <source>
        <dbReference type="ARBA" id="ARBA00022617"/>
    </source>
</evidence>
<feature type="binding site" description="axial binding residue" evidence="8">
    <location>
        <position position="417"/>
    </location>
    <ligand>
        <name>heme</name>
        <dbReference type="ChEBI" id="CHEBI:30413"/>
    </ligand>
    <ligandPart>
        <name>Fe</name>
        <dbReference type="ChEBI" id="CHEBI:18248"/>
    </ligandPart>
</feature>
<keyword evidence="6 8" id="KW-0408">Iron</keyword>
<evidence type="ECO:0000313" key="12">
    <source>
        <dbReference type="Proteomes" id="UP000436088"/>
    </source>
</evidence>
<evidence type="ECO:0000256" key="9">
    <source>
        <dbReference type="RuleBase" id="RU000461"/>
    </source>
</evidence>
<dbReference type="GO" id="GO:0016705">
    <property type="term" value="F:oxidoreductase activity, acting on paired donors, with incorporation or reduction of molecular oxygen"/>
    <property type="evidence" value="ECO:0007669"/>
    <property type="project" value="InterPro"/>
</dbReference>
<dbReference type="EMBL" id="VEPZ02001034">
    <property type="protein sequence ID" value="KAE8699731.1"/>
    <property type="molecule type" value="Genomic_DNA"/>
</dbReference>
<dbReference type="PRINTS" id="PR00463">
    <property type="entry name" value="EP450I"/>
</dbReference>
<dbReference type="GO" id="GO:0006629">
    <property type="term" value="P:lipid metabolic process"/>
    <property type="evidence" value="ECO:0007669"/>
    <property type="project" value="UniProtKB-ARBA"/>
</dbReference>
<dbReference type="Pfam" id="PF00067">
    <property type="entry name" value="p450"/>
    <property type="match status" value="1"/>
</dbReference>
<dbReference type="Gene3D" id="1.10.630.10">
    <property type="entry name" value="Cytochrome P450"/>
    <property type="match status" value="1"/>
</dbReference>
<comment type="caution">
    <text evidence="11">The sequence shown here is derived from an EMBL/GenBank/DDBJ whole genome shotgun (WGS) entry which is preliminary data.</text>
</comment>
<accession>A0A6A3A5W0</accession>
<keyword evidence="7 9" id="KW-0503">Monooxygenase</keyword>
<dbReference type="GO" id="GO:0005506">
    <property type="term" value="F:iron ion binding"/>
    <property type="evidence" value="ECO:0007669"/>
    <property type="project" value="InterPro"/>
</dbReference>
<comment type="similarity">
    <text evidence="2 9">Belongs to the cytochrome P450 family.</text>
</comment>
<sequence>MDTLTIIFSLIGLPFFFVFLIISIFVVKIFTGKSINDPEYAPVKGSVFNMLFYFDHLYDHQLKLPENFEHLFGDGIFAVDGDKWRQQRKLASHELSAKVLRDFSCSVFKRNAARLVIAVSELSVSGQGIELQDMLMKFTMESIIKVGFGVDLNCMSFSSEKDEGMKFMKAFDDATESLYFRYIDPLWKLKRFLNISSEASLKNNIKIIDDFIFNVLRTKRKQLALNPDLTVKEDILSRFLAEKEKNPETMTDKYLRDIIFSFMIAGKDTTANALCWFIYMLCKNPSVQEKVAQEVMDVTCSGGGRSYVNLDDFLASITDETLQKMQYLHAALTETLRLYPVAPMDGRCAMEDDILPDGHKINKGDEVSYLAYAMGRMPYIWGEDAEVFRPERWLKNGVFQPESPFKFISFHAGPRICLGKEFAYRQMKIFSIALLRCFRFKLEDDMKDAIYKVTFTLHMKGGLHLRAIPRTTPPDPMICFSDDTLPNRFSVMKGDIVAYQPHAMGGMKFICRRCKRSIDQERRLDKNDMFQSEISFKLTAFQVRKNTHLGTLQFVLRFDHFSGSHIVSLVVSRLKK</sequence>
<keyword evidence="5 9" id="KW-0560">Oxidoreductase</keyword>
<evidence type="ECO:0000256" key="10">
    <source>
        <dbReference type="SAM" id="Phobius"/>
    </source>
</evidence>
<evidence type="ECO:0000256" key="2">
    <source>
        <dbReference type="ARBA" id="ARBA00010617"/>
    </source>
</evidence>
<name>A0A6A3A5W0_HIBSY</name>
<dbReference type="PANTHER" id="PTHR24296">
    <property type="entry name" value="CYTOCHROME P450"/>
    <property type="match status" value="1"/>
</dbReference>
<dbReference type="InterPro" id="IPR036396">
    <property type="entry name" value="Cyt_P450_sf"/>
</dbReference>
<evidence type="ECO:0000256" key="7">
    <source>
        <dbReference type="ARBA" id="ARBA00023033"/>
    </source>
</evidence>
<dbReference type="PRINTS" id="PR00385">
    <property type="entry name" value="P450"/>
</dbReference>
<dbReference type="PROSITE" id="PS00086">
    <property type="entry name" value="CYTOCHROME_P450"/>
    <property type="match status" value="1"/>
</dbReference>
<keyword evidence="10" id="KW-0472">Membrane</keyword>